<protein>
    <submittedName>
        <fullName evidence="2">Uncharacterized protein</fullName>
    </submittedName>
</protein>
<evidence type="ECO:0000256" key="1">
    <source>
        <dbReference type="SAM" id="SignalP"/>
    </source>
</evidence>
<dbReference type="AlphaFoldDB" id="A0AAW7XY08"/>
<organism evidence="2 3">
    <name type="scientific">Celeribacter halophilus</name>
    <dbReference type="NCBI Taxonomy" id="576117"/>
    <lineage>
        <taxon>Bacteria</taxon>
        <taxon>Pseudomonadati</taxon>
        <taxon>Pseudomonadota</taxon>
        <taxon>Alphaproteobacteria</taxon>
        <taxon>Rhodobacterales</taxon>
        <taxon>Roseobacteraceae</taxon>
        <taxon>Celeribacter</taxon>
    </lineage>
</organism>
<dbReference type="Proteomes" id="UP001169823">
    <property type="component" value="Unassembled WGS sequence"/>
</dbReference>
<evidence type="ECO:0000313" key="3">
    <source>
        <dbReference type="Proteomes" id="UP001169823"/>
    </source>
</evidence>
<evidence type="ECO:0000313" key="2">
    <source>
        <dbReference type="EMBL" id="MDO6457734.1"/>
    </source>
</evidence>
<gene>
    <name evidence="2" type="ORF">Q4494_11640</name>
</gene>
<dbReference type="EMBL" id="JAUOPJ010000009">
    <property type="protein sequence ID" value="MDO6457734.1"/>
    <property type="molecule type" value="Genomic_DNA"/>
</dbReference>
<reference evidence="2" key="1">
    <citation type="submission" date="2023-07" db="EMBL/GenBank/DDBJ databases">
        <title>Genome content predicts the carbon catabolic preferences of heterotrophic bacteria.</title>
        <authorList>
            <person name="Gralka M."/>
        </authorList>
    </citation>
    <scope>NUCLEOTIDE SEQUENCE</scope>
    <source>
        <strain evidence="2">I2M02</strain>
    </source>
</reference>
<dbReference type="RefSeq" id="WP_303483478.1">
    <property type="nucleotide sequence ID" value="NZ_JAUOPJ010000009.1"/>
</dbReference>
<keyword evidence="1" id="KW-0732">Signal</keyword>
<feature type="signal peptide" evidence="1">
    <location>
        <begin position="1"/>
        <end position="43"/>
    </location>
</feature>
<name>A0AAW7XY08_9RHOB</name>
<comment type="caution">
    <text evidence="2">The sequence shown here is derived from an EMBL/GenBank/DDBJ whole genome shotgun (WGS) entry which is preliminary data.</text>
</comment>
<sequence length="174" mass="19573">MTKFNLLRMRPACAPAAYALRRPVLSLCLATVLAVSMQSAAHAAKPGSQKPGAIIVIPNDYGGSVRKRTEEIRQINRLGQAVEIRGRVCMSSCTMFLGANTVCVLPETSFAFHGPYRFFSKLTSLEFDRWSRVIAAHYPSFLRSWYMQTARFRIHNPMKIKGRELIRLGVPRCP</sequence>
<proteinExistence type="predicted"/>
<accession>A0AAW7XY08</accession>
<feature type="chain" id="PRO_5043555220" evidence="1">
    <location>
        <begin position="44"/>
        <end position="174"/>
    </location>
</feature>